<comment type="caution">
    <text evidence="13">The sequence shown here is derived from an EMBL/GenBank/DDBJ whole genome shotgun (WGS) entry which is preliminary data.</text>
</comment>
<dbReference type="GO" id="GO:0046872">
    <property type="term" value="F:metal ion binding"/>
    <property type="evidence" value="ECO:0007669"/>
    <property type="project" value="UniProtKB-KW"/>
</dbReference>
<name>A0A558CKL8_9GAMM</name>
<keyword evidence="4" id="KW-0479">Metal-binding</keyword>
<dbReference type="PANTHER" id="PTHR47354">
    <property type="entry name" value="NADH OXIDOREDUCTASE HCR"/>
    <property type="match status" value="1"/>
</dbReference>
<dbReference type="GO" id="GO:0050660">
    <property type="term" value="F:flavin adenine dinucleotide binding"/>
    <property type="evidence" value="ECO:0007669"/>
    <property type="project" value="TreeGrafter"/>
</dbReference>
<evidence type="ECO:0000313" key="13">
    <source>
        <dbReference type="EMBL" id="TVT49282.1"/>
    </source>
</evidence>
<evidence type="ECO:0000259" key="11">
    <source>
        <dbReference type="PROSITE" id="PS51085"/>
    </source>
</evidence>
<keyword evidence="10" id="KW-0472">Membrane</keyword>
<dbReference type="InterPro" id="IPR006058">
    <property type="entry name" value="2Fe2S_fd_BS"/>
</dbReference>
<dbReference type="InterPro" id="IPR001041">
    <property type="entry name" value="2Fe-2S_ferredoxin-type"/>
</dbReference>
<dbReference type="GO" id="GO:0051537">
    <property type="term" value="F:2 iron, 2 sulfur cluster binding"/>
    <property type="evidence" value="ECO:0007669"/>
    <property type="project" value="UniProtKB-KW"/>
</dbReference>
<dbReference type="PANTHER" id="PTHR47354:SF8">
    <property type="entry name" value="1,2-PHENYLACETYL-COA EPOXIDASE, SUBUNIT E"/>
    <property type="match status" value="1"/>
</dbReference>
<keyword evidence="2" id="KW-0285">Flavoprotein</keyword>
<dbReference type="Gene3D" id="3.40.50.80">
    <property type="entry name" value="Nucleotide-binding domain of ferredoxin-NADP reductase (FNR) module"/>
    <property type="match status" value="1"/>
</dbReference>
<proteinExistence type="predicted"/>
<keyword evidence="8" id="KW-0411">Iron-sulfur</keyword>
<dbReference type="PROSITE" id="PS51384">
    <property type="entry name" value="FAD_FR"/>
    <property type="match status" value="1"/>
</dbReference>
<evidence type="ECO:0000256" key="7">
    <source>
        <dbReference type="ARBA" id="ARBA00023004"/>
    </source>
</evidence>
<dbReference type="EMBL" id="VMRY01000123">
    <property type="protein sequence ID" value="TVT49282.1"/>
    <property type="molecule type" value="Genomic_DNA"/>
</dbReference>
<feature type="transmembrane region" description="Helical" evidence="10">
    <location>
        <begin position="6"/>
        <end position="27"/>
    </location>
</feature>
<dbReference type="InterPro" id="IPR039261">
    <property type="entry name" value="FNR_nucleotide-bd"/>
</dbReference>
<evidence type="ECO:0000256" key="1">
    <source>
        <dbReference type="ARBA" id="ARBA00001974"/>
    </source>
</evidence>
<organism evidence="13 14">
    <name type="scientific">Sedimenticola thiotaurini</name>
    <dbReference type="NCBI Taxonomy" id="1543721"/>
    <lineage>
        <taxon>Bacteria</taxon>
        <taxon>Pseudomonadati</taxon>
        <taxon>Pseudomonadota</taxon>
        <taxon>Gammaproteobacteria</taxon>
        <taxon>Chromatiales</taxon>
        <taxon>Sedimenticolaceae</taxon>
        <taxon>Sedimenticola</taxon>
    </lineage>
</organism>
<dbReference type="SUPFAM" id="SSF54292">
    <property type="entry name" value="2Fe-2S ferredoxin-like"/>
    <property type="match status" value="1"/>
</dbReference>
<dbReference type="SUPFAM" id="SSF52343">
    <property type="entry name" value="Ferredoxin reductase-like, C-terminal NADP-linked domain"/>
    <property type="match status" value="1"/>
</dbReference>
<keyword evidence="3" id="KW-0001">2Fe-2S</keyword>
<dbReference type="PROSITE" id="PS00197">
    <property type="entry name" value="2FE2S_FER_1"/>
    <property type="match status" value="1"/>
</dbReference>
<evidence type="ECO:0000313" key="14">
    <source>
        <dbReference type="Proteomes" id="UP000317355"/>
    </source>
</evidence>
<keyword evidence="10" id="KW-1133">Transmembrane helix</keyword>
<gene>
    <name evidence="13" type="ORF">FHK82_17250</name>
</gene>
<protein>
    <submittedName>
        <fullName evidence="13">2Fe-2S iron-sulfur cluster binding domain-containing protein</fullName>
    </submittedName>
</protein>
<feature type="domain" description="FAD-binding FR-type" evidence="12">
    <location>
        <begin position="62"/>
        <end position="182"/>
    </location>
</feature>
<dbReference type="InterPro" id="IPR012675">
    <property type="entry name" value="Beta-grasp_dom_sf"/>
</dbReference>
<dbReference type="Gene3D" id="3.10.20.30">
    <property type="match status" value="1"/>
</dbReference>
<sequence>MTPGYLALIIFVAIFAQVGMIMMLGLYRRHSEFKNKADEPACETEHADSQGDALLNEDPGWKGFREFIVIRRQIEDTQASICSFYLKPIDGQALPKFKPGQFLTFKLLIPDPATGQEKTVIRCYSLSDSYHPDYYRVSIKRVPSPDSRPELAPGVSSNYFHDHVEEGARLQIRAPSGHFHLNEEEELPVVLIGGGIGITPMLSILNTLLESGSQREIWLFYGVRNGSELVMHEHLRSLAKAHSRFHLHCCFSNPAVHEIEGVDYQHRGRVDIPLLHTTLGLQRYQFYICGPKPMMETLVPGLSELGVQSGDVYYESFGPATLVRQDRVKTETNQSIDRDITVTFSKSGKKISWDQNAESLLEFAEAQGIDVESGCRAGSCGSCQTIIESGEVGYNQQADADVEPGHCLLCITRPKNNLTLAA</sequence>
<feature type="domain" description="2Fe-2S ferredoxin-type" evidence="11">
    <location>
        <begin position="338"/>
        <end position="422"/>
    </location>
</feature>
<dbReference type="CDD" id="cd00207">
    <property type="entry name" value="fer2"/>
    <property type="match status" value="1"/>
</dbReference>
<evidence type="ECO:0000256" key="2">
    <source>
        <dbReference type="ARBA" id="ARBA00022630"/>
    </source>
</evidence>
<dbReference type="Proteomes" id="UP000317355">
    <property type="component" value="Unassembled WGS sequence"/>
</dbReference>
<dbReference type="Gene3D" id="2.40.30.10">
    <property type="entry name" value="Translation factors"/>
    <property type="match status" value="1"/>
</dbReference>
<dbReference type="InterPro" id="IPR050415">
    <property type="entry name" value="MRET"/>
</dbReference>
<evidence type="ECO:0000256" key="5">
    <source>
        <dbReference type="ARBA" id="ARBA00022827"/>
    </source>
</evidence>
<dbReference type="InterPro" id="IPR001433">
    <property type="entry name" value="OxRdtase_FAD/NAD-bd"/>
</dbReference>
<dbReference type="InterPro" id="IPR017927">
    <property type="entry name" value="FAD-bd_FR_type"/>
</dbReference>
<dbReference type="GO" id="GO:0016491">
    <property type="term" value="F:oxidoreductase activity"/>
    <property type="evidence" value="ECO:0007669"/>
    <property type="project" value="UniProtKB-KW"/>
</dbReference>
<dbReference type="InterPro" id="IPR017938">
    <property type="entry name" value="Riboflavin_synthase-like_b-brl"/>
</dbReference>
<dbReference type="InterPro" id="IPR036010">
    <property type="entry name" value="2Fe-2S_ferredoxin-like_sf"/>
</dbReference>
<keyword evidence="6" id="KW-0560">Oxidoreductase</keyword>
<dbReference type="AlphaFoldDB" id="A0A558CKL8"/>
<evidence type="ECO:0000256" key="9">
    <source>
        <dbReference type="ARBA" id="ARBA00034078"/>
    </source>
</evidence>
<dbReference type="Pfam" id="PF00111">
    <property type="entry name" value="Fer2"/>
    <property type="match status" value="1"/>
</dbReference>
<comment type="cofactor">
    <cofactor evidence="9">
        <name>[2Fe-2S] cluster</name>
        <dbReference type="ChEBI" id="CHEBI:190135"/>
    </cofactor>
</comment>
<reference evidence="13 14" key="1">
    <citation type="submission" date="2019-07" db="EMBL/GenBank/DDBJ databases">
        <title>The pathways for chlorine oxyanion respiration interact through the shared metabolite chlorate.</title>
        <authorList>
            <person name="Barnum T.P."/>
            <person name="Cheng Y."/>
            <person name="Hill K.A."/>
            <person name="Lucas L.N."/>
            <person name="Carlson H.K."/>
            <person name="Coates J.D."/>
        </authorList>
    </citation>
    <scope>NUCLEOTIDE SEQUENCE [LARGE SCALE GENOMIC DNA]</scope>
    <source>
        <strain evidence="13">BK-3</strain>
    </source>
</reference>
<accession>A0A558CKL8</accession>
<dbReference type="PROSITE" id="PS51085">
    <property type="entry name" value="2FE2S_FER_2"/>
    <property type="match status" value="1"/>
</dbReference>
<evidence type="ECO:0000256" key="8">
    <source>
        <dbReference type="ARBA" id="ARBA00023014"/>
    </source>
</evidence>
<dbReference type="PRINTS" id="PR00406">
    <property type="entry name" value="CYTB5RDTASE"/>
</dbReference>
<evidence type="ECO:0000256" key="10">
    <source>
        <dbReference type="SAM" id="Phobius"/>
    </source>
</evidence>
<dbReference type="InterPro" id="IPR001709">
    <property type="entry name" value="Flavoprot_Pyr_Nucl_cyt_Rdtase"/>
</dbReference>
<comment type="cofactor">
    <cofactor evidence="1">
        <name>FAD</name>
        <dbReference type="ChEBI" id="CHEBI:57692"/>
    </cofactor>
</comment>
<dbReference type="Pfam" id="PF00175">
    <property type="entry name" value="NAD_binding_1"/>
    <property type="match status" value="1"/>
</dbReference>
<evidence type="ECO:0000256" key="3">
    <source>
        <dbReference type="ARBA" id="ARBA00022714"/>
    </source>
</evidence>
<keyword evidence="7" id="KW-0408">Iron</keyword>
<dbReference type="PRINTS" id="PR00371">
    <property type="entry name" value="FPNCR"/>
</dbReference>
<dbReference type="CDD" id="cd06184">
    <property type="entry name" value="flavohem_like_fad_nad_binding"/>
    <property type="match status" value="1"/>
</dbReference>
<keyword evidence="5" id="KW-0274">FAD</keyword>
<evidence type="ECO:0000256" key="6">
    <source>
        <dbReference type="ARBA" id="ARBA00023002"/>
    </source>
</evidence>
<keyword evidence="10" id="KW-0812">Transmembrane</keyword>
<evidence type="ECO:0000256" key="4">
    <source>
        <dbReference type="ARBA" id="ARBA00022723"/>
    </source>
</evidence>
<dbReference type="SUPFAM" id="SSF63380">
    <property type="entry name" value="Riboflavin synthase domain-like"/>
    <property type="match status" value="1"/>
</dbReference>
<evidence type="ECO:0000259" key="12">
    <source>
        <dbReference type="PROSITE" id="PS51384"/>
    </source>
</evidence>